<name>A0ABR1TM79_9PEZI</name>
<feature type="transmembrane region" description="Helical" evidence="1">
    <location>
        <begin position="304"/>
        <end position="324"/>
    </location>
</feature>
<sequence>MANANQSTGSPLARLDGDNYVLFPTPKKQGVQPQNLDEFSVLYSDEDLIAQACTGPSWIAARAKYYPNEDIHRGFGYLSKRVLLDIAQRLGCLELELLRLEQKEDEETLCQYAFDRDAFVANCSGLPFPAADDSQPPSQDEADRRQRMVVRENLLHHIKMLKKEYSDREIQTMPQISHEQQYAVYERIANNRILTPSALQYLLNTDDFITPNPDLVHQRFEWLLYTTRPYLWKTIAFFRRGFCSLCSHFKIPTPPVPGGENENPEHDYDARVLKWLSRFVLAPTVAIFLLVPVAILFFGHLTKAAEFGVVLAFVALFVLTISCFERSTVKIIIGVCAFEAVLAAFLAK</sequence>
<dbReference type="InterPro" id="IPR046529">
    <property type="entry name" value="DUF6594"/>
</dbReference>
<dbReference type="Pfam" id="PF20237">
    <property type="entry name" value="DUF6594"/>
    <property type="match status" value="1"/>
</dbReference>
<evidence type="ECO:0000259" key="2">
    <source>
        <dbReference type="Pfam" id="PF20237"/>
    </source>
</evidence>
<dbReference type="EMBL" id="JAQQWM010000009">
    <property type="protein sequence ID" value="KAK8047773.1"/>
    <property type="molecule type" value="Genomic_DNA"/>
</dbReference>
<evidence type="ECO:0000313" key="3">
    <source>
        <dbReference type="EMBL" id="KAK8047773.1"/>
    </source>
</evidence>
<feature type="transmembrane region" description="Helical" evidence="1">
    <location>
        <begin position="331"/>
        <end position="347"/>
    </location>
</feature>
<evidence type="ECO:0000256" key="1">
    <source>
        <dbReference type="SAM" id="Phobius"/>
    </source>
</evidence>
<accession>A0ABR1TM79</accession>
<keyword evidence="1" id="KW-0812">Transmembrane</keyword>
<keyword evidence="1" id="KW-0472">Membrane</keyword>
<evidence type="ECO:0000313" key="4">
    <source>
        <dbReference type="Proteomes" id="UP001446871"/>
    </source>
</evidence>
<keyword evidence="1" id="KW-1133">Transmembrane helix</keyword>
<proteinExistence type="predicted"/>
<protein>
    <recommendedName>
        <fullName evidence="2">DUF6594 domain-containing protein</fullName>
    </recommendedName>
</protein>
<gene>
    <name evidence="3" type="ORF">PG996_015837</name>
</gene>
<dbReference type="Proteomes" id="UP001446871">
    <property type="component" value="Unassembled WGS sequence"/>
</dbReference>
<comment type="caution">
    <text evidence="3">The sequence shown here is derived from an EMBL/GenBank/DDBJ whole genome shotgun (WGS) entry which is preliminary data.</text>
</comment>
<keyword evidence="4" id="KW-1185">Reference proteome</keyword>
<organism evidence="3 4">
    <name type="scientific">Apiospora saccharicola</name>
    <dbReference type="NCBI Taxonomy" id="335842"/>
    <lineage>
        <taxon>Eukaryota</taxon>
        <taxon>Fungi</taxon>
        <taxon>Dikarya</taxon>
        <taxon>Ascomycota</taxon>
        <taxon>Pezizomycotina</taxon>
        <taxon>Sordariomycetes</taxon>
        <taxon>Xylariomycetidae</taxon>
        <taxon>Amphisphaeriales</taxon>
        <taxon>Apiosporaceae</taxon>
        <taxon>Apiospora</taxon>
    </lineage>
</organism>
<feature type="transmembrane region" description="Helical" evidence="1">
    <location>
        <begin position="279"/>
        <end position="298"/>
    </location>
</feature>
<reference evidence="3 4" key="1">
    <citation type="submission" date="2023-01" db="EMBL/GenBank/DDBJ databases">
        <title>Analysis of 21 Apiospora genomes using comparative genomics revels a genus with tremendous synthesis potential of carbohydrate active enzymes and secondary metabolites.</title>
        <authorList>
            <person name="Sorensen T."/>
        </authorList>
    </citation>
    <scope>NUCLEOTIDE SEQUENCE [LARGE SCALE GENOMIC DNA]</scope>
    <source>
        <strain evidence="3 4">CBS 83171</strain>
    </source>
</reference>
<feature type="domain" description="DUF6594" evidence="2">
    <location>
        <begin position="62"/>
        <end position="343"/>
    </location>
</feature>